<evidence type="ECO:0000313" key="3">
    <source>
        <dbReference type="Proteomes" id="UP000196151"/>
    </source>
</evidence>
<dbReference type="InterPro" id="IPR009593">
    <property type="entry name" value="DUF1203"/>
</dbReference>
<dbReference type="Proteomes" id="UP000196151">
    <property type="component" value="Chromosome"/>
</dbReference>
<dbReference type="EMBL" id="CP147246">
    <property type="protein sequence ID" value="WYJ93717.1"/>
    <property type="molecule type" value="Genomic_DNA"/>
</dbReference>
<reference evidence="2" key="3">
    <citation type="submission" date="2024-03" db="EMBL/GenBank/DDBJ databases">
        <title>The Genome Sequence of Enterococcus sp. DIV0238c.</title>
        <authorList>
            <consortium name="The Broad Institute Genomics Platform"/>
            <consortium name="The Broad Institute Microbial Omics Core"/>
            <consortium name="The Broad Institute Genomic Center for Infectious Diseases"/>
            <person name="Earl A."/>
            <person name="Manson A."/>
            <person name="Gilmore M."/>
            <person name="Schwartman J."/>
            <person name="Shea T."/>
            <person name="Abouelleil A."/>
            <person name="Cao P."/>
            <person name="Chapman S."/>
            <person name="Cusick C."/>
            <person name="Young S."/>
            <person name="Neafsey D."/>
            <person name="Nusbaum C."/>
            <person name="Birren B."/>
        </authorList>
    </citation>
    <scope>NUCLEOTIDE SEQUENCE</scope>
    <source>
        <strain evidence="2">9D6_DIV0238</strain>
    </source>
</reference>
<dbReference type="AlphaFoldDB" id="A0A200J8J3"/>
<sequence length="158" mass="18022">MENNFLISGLKRKDFLALDFLTAEELEEQHIKKQIVDRSPAFPCRITLREGAVGETIYLLNYQHLKKQSPYDAAGPIFVIAGTDEAALEINEIPAIIYNRFTSLRCYDSSGMMIEAYLYQPKTLTAKDICHILTNMNISFIHVHYAARGCYSARIDRV</sequence>
<evidence type="ECO:0008006" key="4">
    <source>
        <dbReference type="Google" id="ProtNLM"/>
    </source>
</evidence>
<dbReference type="Pfam" id="PF06718">
    <property type="entry name" value="DUF1203"/>
    <property type="match status" value="1"/>
</dbReference>
<gene>
    <name evidence="2" type="ORF">A5889_001219</name>
    <name evidence="1" type="ORF">A5889_001860</name>
</gene>
<proteinExistence type="predicted"/>
<reference evidence="2" key="2">
    <citation type="submission" date="2017-05" db="EMBL/GenBank/DDBJ databases">
        <authorList>
            <consortium name="The Broad Institute Genomics Platform"/>
            <consortium name="The Broad Institute Genomic Center for Infectious Diseases"/>
            <person name="Earl A."/>
            <person name="Manson A."/>
            <person name="Schwartman J."/>
            <person name="Gilmore M."/>
            <person name="Abouelleil A."/>
            <person name="Cao P."/>
            <person name="Chapman S."/>
            <person name="Cusick C."/>
            <person name="Shea T."/>
            <person name="Young S."/>
            <person name="Neafsey D."/>
            <person name="Nusbaum C."/>
            <person name="Birren B."/>
        </authorList>
    </citation>
    <scope>NUCLEOTIDE SEQUENCE</scope>
    <source>
        <strain evidence="2">9D6_DIV0238</strain>
    </source>
</reference>
<evidence type="ECO:0000313" key="1">
    <source>
        <dbReference type="EMBL" id="OUZ33151.1"/>
    </source>
</evidence>
<keyword evidence="3" id="KW-1185">Reference proteome</keyword>
<dbReference type="RefSeq" id="WP_087640961.1">
    <property type="nucleotide sequence ID" value="NZ_CP147246.1"/>
</dbReference>
<dbReference type="EMBL" id="NIBQ01000002">
    <property type="protein sequence ID" value="OUZ33151.1"/>
    <property type="molecule type" value="Genomic_DNA"/>
</dbReference>
<dbReference type="PIRSF" id="PIRSF034110">
    <property type="entry name" value="DUF1203"/>
    <property type="match status" value="1"/>
</dbReference>
<organism evidence="1">
    <name type="scientific">Candidatus Enterococcus dunnyi</name>
    <dbReference type="NCBI Taxonomy" id="1834192"/>
    <lineage>
        <taxon>Bacteria</taxon>
        <taxon>Bacillati</taxon>
        <taxon>Bacillota</taxon>
        <taxon>Bacilli</taxon>
        <taxon>Lactobacillales</taxon>
        <taxon>Enterococcaceae</taxon>
        <taxon>Enterococcus</taxon>
    </lineage>
</organism>
<dbReference type="OrthoDB" id="5953307at2"/>
<evidence type="ECO:0000313" key="2">
    <source>
        <dbReference type="EMBL" id="WYJ93717.1"/>
    </source>
</evidence>
<accession>A0A200J8J3</accession>
<reference evidence="1" key="1">
    <citation type="submission" date="2017-05" db="EMBL/GenBank/DDBJ databases">
        <title>The Genome Sequence of Enterococcus sp. 9D6_DIV0238.</title>
        <authorList>
            <consortium name="The Broad Institute Genomics Platform"/>
            <consortium name="The Broad Institute Genomic Center for Infectious Diseases"/>
            <person name="Earl A."/>
            <person name="Manson A."/>
            <person name="Schwartman J."/>
            <person name="Gilmore M."/>
            <person name="Abouelleil A."/>
            <person name="Cao P."/>
            <person name="Chapman S."/>
            <person name="Cusick C."/>
            <person name="Shea T."/>
            <person name="Young S."/>
            <person name="Neafsey D."/>
            <person name="Nusbaum C."/>
            <person name="Birren B."/>
        </authorList>
    </citation>
    <scope>NUCLEOTIDE SEQUENCE [LARGE SCALE GENOMIC DNA]</scope>
    <source>
        <strain evidence="1">9D6_DIV0238</strain>
    </source>
</reference>
<name>A0A200J8J3_9ENTE</name>
<protein>
    <recommendedName>
        <fullName evidence="4">DUF1203 domain-containing protein</fullName>
    </recommendedName>
</protein>